<feature type="region of interest" description="Disordered" evidence="1">
    <location>
        <begin position="1"/>
        <end position="32"/>
    </location>
</feature>
<keyword evidence="2" id="KW-0472">Membrane</keyword>
<dbReference type="GO" id="GO:0004175">
    <property type="term" value="F:endopeptidase activity"/>
    <property type="evidence" value="ECO:0007669"/>
    <property type="project" value="UniProtKB-ARBA"/>
</dbReference>
<dbReference type="Pfam" id="PF02517">
    <property type="entry name" value="Rce1-like"/>
    <property type="match status" value="1"/>
</dbReference>
<evidence type="ECO:0000313" key="4">
    <source>
        <dbReference type="EMBL" id="EFK54304.1"/>
    </source>
</evidence>
<feature type="transmembrane region" description="Helical" evidence="2">
    <location>
        <begin position="224"/>
        <end position="242"/>
    </location>
</feature>
<feature type="transmembrane region" description="Helical" evidence="2">
    <location>
        <begin position="195"/>
        <end position="212"/>
    </location>
</feature>
<dbReference type="HOGENOM" id="CLU_078763_0_0_11"/>
<keyword evidence="4" id="KW-0645">Protease</keyword>
<feature type="transmembrane region" description="Helical" evidence="2">
    <location>
        <begin position="275"/>
        <end position="295"/>
    </location>
</feature>
<feature type="domain" description="CAAX prenyl protease 2/Lysostaphin resistance protein A-like" evidence="3">
    <location>
        <begin position="167"/>
        <end position="257"/>
    </location>
</feature>
<accession>D7WDS3</accession>
<dbReference type="GO" id="GO:0080120">
    <property type="term" value="P:CAAX-box protein maturation"/>
    <property type="evidence" value="ECO:0007669"/>
    <property type="project" value="UniProtKB-ARBA"/>
</dbReference>
<proteinExistence type="predicted"/>
<evidence type="ECO:0000259" key="3">
    <source>
        <dbReference type="Pfam" id="PF02517"/>
    </source>
</evidence>
<dbReference type="STRING" id="585529.HMPREF0291_11961"/>
<reference evidence="4" key="1">
    <citation type="submission" date="2010-06" db="EMBL/GenBank/DDBJ databases">
        <authorList>
            <person name="Muzny D."/>
            <person name="Qin X."/>
            <person name="Buhay C."/>
            <person name="Dugan-Rocha S."/>
            <person name="Ding Y."/>
            <person name="Chen G."/>
            <person name="Hawes A."/>
            <person name="Holder M."/>
            <person name="Jhangiani S."/>
            <person name="Johnson A."/>
            <person name="Khan Z."/>
            <person name="Li Z."/>
            <person name="Liu W."/>
            <person name="Liu X."/>
            <person name="Perez L."/>
            <person name="Shen H."/>
            <person name="Wang Q."/>
            <person name="Watt J."/>
            <person name="Xi L."/>
            <person name="Xin Y."/>
            <person name="Zhou J."/>
            <person name="Deng J."/>
            <person name="Jiang H."/>
            <person name="Liu Y."/>
            <person name="Qu J."/>
            <person name="Song X.-Z."/>
            <person name="Zhang L."/>
            <person name="Villasana D."/>
            <person name="Johnson A."/>
            <person name="Liu J."/>
            <person name="Liyanage D."/>
            <person name="Lorensuhewa L."/>
            <person name="Robinson T."/>
            <person name="Song A."/>
            <person name="Song B.-B."/>
            <person name="Dinh H."/>
            <person name="Thornton R."/>
            <person name="Coyle M."/>
            <person name="Francisco L."/>
            <person name="Jackson L."/>
            <person name="Javaid M."/>
            <person name="Korchina V."/>
            <person name="Kovar C."/>
            <person name="Mata R."/>
            <person name="Mathew T."/>
            <person name="Ngo R."/>
            <person name="Nguyen L."/>
            <person name="Nguyen N."/>
            <person name="Okwuonu G."/>
            <person name="Ongeri F."/>
            <person name="Pham C."/>
            <person name="Simmons D."/>
            <person name="Wilczek-Boney K."/>
            <person name="Hale W."/>
            <person name="Jakkamsetti A."/>
            <person name="Pham P."/>
            <person name="Ruth R."/>
            <person name="San Lucas F."/>
            <person name="Warren J."/>
            <person name="Zhang J."/>
            <person name="Zhao Z."/>
            <person name="Zhou C."/>
            <person name="Zhu D."/>
            <person name="Lee S."/>
            <person name="Bess C."/>
            <person name="Blankenburg K."/>
            <person name="Forbes L."/>
            <person name="Fu Q."/>
            <person name="Gubbala S."/>
            <person name="Hirani K."/>
            <person name="Jayaseelan J.C."/>
            <person name="Lara F."/>
            <person name="Munidasa M."/>
            <person name="Palculict T."/>
            <person name="Patil S."/>
            <person name="Pu L.-L."/>
            <person name="Saada N."/>
            <person name="Tang L."/>
            <person name="Weissenberger G."/>
            <person name="Zhu Y."/>
            <person name="Hemphill L."/>
            <person name="Shang Y."/>
            <person name="Youmans B."/>
            <person name="Ayvaz T."/>
            <person name="Ross M."/>
            <person name="Santibanez J."/>
            <person name="Aqrawi P."/>
            <person name="Gross S."/>
            <person name="Joshi V."/>
            <person name="Fowler G."/>
            <person name="Nazareth L."/>
            <person name="Reid J."/>
            <person name="Worley K."/>
            <person name="Petrosino J."/>
            <person name="Highlander S."/>
            <person name="Gibbs R."/>
        </authorList>
    </citation>
    <scope>NUCLEOTIDE SEQUENCE [LARGE SCALE GENOMIC DNA]</scope>
    <source>
        <strain evidence="4">ATCC 33030</strain>
    </source>
</reference>
<feature type="transmembrane region" description="Helical" evidence="2">
    <location>
        <begin position="247"/>
        <end position="269"/>
    </location>
</feature>
<dbReference type="OrthoDB" id="4424461at2"/>
<feature type="transmembrane region" description="Helical" evidence="2">
    <location>
        <begin position="37"/>
        <end position="61"/>
    </location>
</feature>
<keyword evidence="2" id="KW-0812">Transmembrane</keyword>
<dbReference type="PANTHER" id="PTHR39430">
    <property type="entry name" value="MEMBRANE-ASSOCIATED PROTEASE-RELATED"/>
    <property type="match status" value="1"/>
</dbReference>
<protein>
    <submittedName>
        <fullName evidence="4">CAAX amino terminal protease family protein</fullName>
    </submittedName>
</protein>
<feature type="compositionally biased region" description="Polar residues" evidence="1">
    <location>
        <begin position="17"/>
        <end position="26"/>
    </location>
</feature>
<dbReference type="EMBL" id="ACLJ02000003">
    <property type="protein sequence ID" value="EFK54304.1"/>
    <property type="molecule type" value="Genomic_DNA"/>
</dbReference>
<dbReference type="PANTHER" id="PTHR39430:SF1">
    <property type="entry name" value="PROTEASE"/>
    <property type="match status" value="1"/>
</dbReference>
<dbReference type="eggNOG" id="COG1266">
    <property type="taxonomic scope" value="Bacteria"/>
</dbReference>
<name>D7WDS3_9CORY</name>
<organism evidence="4 5">
    <name type="scientific">Corynebacterium genitalium ATCC 33030</name>
    <dbReference type="NCBI Taxonomy" id="585529"/>
    <lineage>
        <taxon>Bacteria</taxon>
        <taxon>Bacillati</taxon>
        <taxon>Actinomycetota</taxon>
        <taxon>Actinomycetes</taxon>
        <taxon>Mycobacteriales</taxon>
        <taxon>Corynebacteriaceae</taxon>
        <taxon>Corynebacterium</taxon>
    </lineage>
</organism>
<dbReference type="RefSeq" id="WP_005290902.1">
    <property type="nucleotide sequence ID" value="NZ_CM000961.1"/>
</dbReference>
<keyword evidence="5" id="KW-1185">Reference proteome</keyword>
<dbReference type="Proteomes" id="UP000004208">
    <property type="component" value="Unassembled WGS sequence"/>
</dbReference>
<feature type="transmembrane region" description="Helical" evidence="2">
    <location>
        <begin position="73"/>
        <end position="98"/>
    </location>
</feature>
<sequence>MHSQQNSPMPDDHSLERSTTAPQTQEPDARPRPRVPLIARCALTAVALFVAALSSVPFALIPGVNNALNGDNPWAALAVTAAATTIMLATYLFLTWALTRFIDGRPARAAGLVLDRRALPAILAGTLLAALITLFSAWLTNAFGLTHATTESTGANPSPWGVVVFEVLLTAYVAQGIGEEFLFRGYLLQSARMRPVPALLLSAAVFAILHLVSSGGQDGIAQRFLYLFPTFAFALLAGALAVHFRSVWAACGIHGGMHVGFNLAVSMGLEMSTPWNWTIEGAIYLFVAVIAIVLIPKITRSQVLDPYV</sequence>
<feature type="transmembrane region" description="Helical" evidence="2">
    <location>
        <begin position="160"/>
        <end position="183"/>
    </location>
</feature>
<comment type="caution">
    <text evidence="4">The sequence shown here is derived from an EMBL/GenBank/DDBJ whole genome shotgun (WGS) entry which is preliminary data.</text>
</comment>
<evidence type="ECO:0000313" key="5">
    <source>
        <dbReference type="Proteomes" id="UP000004208"/>
    </source>
</evidence>
<evidence type="ECO:0000256" key="1">
    <source>
        <dbReference type="SAM" id="MobiDB-lite"/>
    </source>
</evidence>
<dbReference type="InterPro" id="IPR003675">
    <property type="entry name" value="Rce1/LyrA-like_dom"/>
</dbReference>
<gene>
    <name evidence="4" type="ORF">HMPREF0291_11961</name>
</gene>
<feature type="transmembrane region" description="Helical" evidence="2">
    <location>
        <begin position="118"/>
        <end position="140"/>
    </location>
</feature>
<dbReference type="AlphaFoldDB" id="D7WDS3"/>
<keyword evidence="4" id="KW-0378">Hydrolase</keyword>
<dbReference type="GO" id="GO:0006508">
    <property type="term" value="P:proteolysis"/>
    <property type="evidence" value="ECO:0007669"/>
    <property type="project" value="UniProtKB-KW"/>
</dbReference>
<keyword evidence="2" id="KW-1133">Transmembrane helix</keyword>
<evidence type="ECO:0000256" key="2">
    <source>
        <dbReference type="SAM" id="Phobius"/>
    </source>
</evidence>